<dbReference type="RefSeq" id="WP_091317369.1">
    <property type="nucleotide sequence ID" value="NZ_FMIB01000002.1"/>
</dbReference>
<keyword evidence="2" id="KW-0732">Signal</keyword>
<dbReference type="Pfam" id="PF14016">
    <property type="entry name" value="DUF4232"/>
    <property type="match status" value="1"/>
</dbReference>
<organism evidence="4 5">
    <name type="scientific">Micromonospora chersina</name>
    <dbReference type="NCBI Taxonomy" id="47854"/>
    <lineage>
        <taxon>Bacteria</taxon>
        <taxon>Bacillati</taxon>
        <taxon>Actinomycetota</taxon>
        <taxon>Actinomycetes</taxon>
        <taxon>Micromonosporales</taxon>
        <taxon>Micromonosporaceae</taxon>
        <taxon>Micromonospora</taxon>
    </lineage>
</organism>
<name>A0A1C6VM57_9ACTN</name>
<dbReference type="GeneID" id="43281093"/>
<feature type="region of interest" description="Disordered" evidence="1">
    <location>
        <begin position="28"/>
        <end position="54"/>
    </location>
</feature>
<feature type="chain" id="PRO_5038501442" description="DUF4232 domain-containing protein" evidence="2">
    <location>
        <begin position="18"/>
        <end position="215"/>
    </location>
</feature>
<feature type="compositionally biased region" description="Low complexity" evidence="1">
    <location>
        <begin position="28"/>
        <end position="45"/>
    </location>
</feature>
<evidence type="ECO:0000256" key="1">
    <source>
        <dbReference type="SAM" id="MobiDB-lite"/>
    </source>
</evidence>
<dbReference type="PROSITE" id="PS51257">
    <property type="entry name" value="PROKAR_LIPOPROTEIN"/>
    <property type="match status" value="1"/>
</dbReference>
<dbReference type="EMBL" id="FMIB01000002">
    <property type="protein sequence ID" value="SCL67401.1"/>
    <property type="molecule type" value="Genomic_DNA"/>
</dbReference>
<feature type="signal peptide" evidence="2">
    <location>
        <begin position="1"/>
        <end position="17"/>
    </location>
</feature>
<dbReference type="InterPro" id="IPR025326">
    <property type="entry name" value="DUF4232"/>
</dbReference>
<evidence type="ECO:0000259" key="3">
    <source>
        <dbReference type="Pfam" id="PF14016"/>
    </source>
</evidence>
<keyword evidence="5" id="KW-1185">Reference proteome</keyword>
<dbReference type="AlphaFoldDB" id="A0A1C6VM57"/>
<evidence type="ECO:0000313" key="5">
    <source>
        <dbReference type="Proteomes" id="UP000198605"/>
    </source>
</evidence>
<dbReference type="OrthoDB" id="3827416at2"/>
<protein>
    <recommendedName>
        <fullName evidence="3">DUF4232 domain-containing protein</fullName>
    </recommendedName>
</protein>
<proteinExistence type="predicted"/>
<gene>
    <name evidence="4" type="ORF">GA0070603_4470</name>
</gene>
<dbReference type="Proteomes" id="UP000198605">
    <property type="component" value="Unassembled WGS sequence"/>
</dbReference>
<feature type="region of interest" description="Disordered" evidence="1">
    <location>
        <begin position="188"/>
        <end position="215"/>
    </location>
</feature>
<accession>A0A1C6VM57</accession>
<feature type="compositionally biased region" description="Pro residues" evidence="1">
    <location>
        <begin position="196"/>
        <end position="215"/>
    </location>
</feature>
<reference evidence="5" key="1">
    <citation type="submission" date="2016-06" db="EMBL/GenBank/DDBJ databases">
        <authorList>
            <person name="Varghese N."/>
            <person name="Submissions Spin"/>
        </authorList>
    </citation>
    <scope>NUCLEOTIDE SEQUENCE [LARGE SCALE GENOMIC DNA]</scope>
    <source>
        <strain evidence="5">DSM 44151</strain>
    </source>
</reference>
<feature type="domain" description="DUF4232" evidence="3">
    <location>
        <begin position="51"/>
        <end position="187"/>
    </location>
</feature>
<sequence>MRTAARFGALAGIGVLAACAPAPTPGSAPGLPATPARPTPAVSTSPPTPACSPEGIRITELGVDAAMGLRAMGLELVNCGDRPYELRGYPAPSLRDADGNPLTVQVIPGARPITAGFDQPPTRVVLRPGERAAAALLWRNLVTDPTVVASNGAHLDVAPLRGRPTYPVELDGPIDLGNTGRLGVSAWKRYDGPSATKPPAPSDLPSLPPTPDSRL</sequence>
<evidence type="ECO:0000256" key="2">
    <source>
        <dbReference type="SAM" id="SignalP"/>
    </source>
</evidence>
<evidence type="ECO:0000313" key="4">
    <source>
        <dbReference type="EMBL" id="SCL67401.1"/>
    </source>
</evidence>
<dbReference type="STRING" id="47854.GA0070603_4470"/>